<evidence type="ECO:0000313" key="3">
    <source>
        <dbReference type="Proteomes" id="UP001189429"/>
    </source>
</evidence>
<evidence type="ECO:0000313" key="2">
    <source>
        <dbReference type="EMBL" id="CAK0797907.1"/>
    </source>
</evidence>
<dbReference type="EMBL" id="CAUYUJ010001841">
    <property type="protein sequence ID" value="CAK0797907.1"/>
    <property type="molecule type" value="Genomic_DNA"/>
</dbReference>
<protein>
    <submittedName>
        <fullName evidence="2">Uncharacterized protein</fullName>
    </submittedName>
</protein>
<feature type="compositionally biased region" description="Basic residues" evidence="1">
    <location>
        <begin position="18"/>
        <end position="31"/>
    </location>
</feature>
<keyword evidence="3" id="KW-1185">Reference proteome</keyword>
<feature type="compositionally biased region" description="Basic and acidic residues" evidence="1">
    <location>
        <begin position="70"/>
        <end position="88"/>
    </location>
</feature>
<reference evidence="2" key="1">
    <citation type="submission" date="2023-10" db="EMBL/GenBank/DDBJ databases">
        <authorList>
            <person name="Chen Y."/>
            <person name="Shah S."/>
            <person name="Dougan E. K."/>
            <person name="Thang M."/>
            <person name="Chan C."/>
        </authorList>
    </citation>
    <scope>NUCLEOTIDE SEQUENCE [LARGE SCALE GENOMIC DNA]</scope>
</reference>
<name>A0ABN9Q158_9DINO</name>
<organism evidence="2 3">
    <name type="scientific">Prorocentrum cordatum</name>
    <dbReference type="NCBI Taxonomy" id="2364126"/>
    <lineage>
        <taxon>Eukaryota</taxon>
        <taxon>Sar</taxon>
        <taxon>Alveolata</taxon>
        <taxon>Dinophyceae</taxon>
        <taxon>Prorocentrales</taxon>
        <taxon>Prorocentraceae</taxon>
        <taxon>Prorocentrum</taxon>
    </lineage>
</organism>
<feature type="compositionally biased region" description="Polar residues" evidence="1">
    <location>
        <begin position="1"/>
        <end position="13"/>
    </location>
</feature>
<sequence>WSRLIQNSEQQNKAIYDHRKRRGRARPRLRTVRHEGTRGRGGRTEGNEHGGRRQRPRRRTRRTRRRTRRRAESRMRSERVTDCAREGPDDFCCPSTRAAAATARPGLLGHRAPRRATS</sequence>
<feature type="region of interest" description="Disordered" evidence="1">
    <location>
        <begin position="1"/>
        <end position="91"/>
    </location>
</feature>
<feature type="non-terminal residue" evidence="2">
    <location>
        <position position="1"/>
    </location>
</feature>
<feature type="compositionally biased region" description="Basic and acidic residues" evidence="1">
    <location>
        <begin position="32"/>
        <end position="51"/>
    </location>
</feature>
<accession>A0ABN9Q158</accession>
<comment type="caution">
    <text evidence="2">The sequence shown here is derived from an EMBL/GenBank/DDBJ whole genome shotgun (WGS) entry which is preliminary data.</text>
</comment>
<dbReference type="Proteomes" id="UP001189429">
    <property type="component" value="Unassembled WGS sequence"/>
</dbReference>
<proteinExistence type="predicted"/>
<feature type="compositionally biased region" description="Basic residues" evidence="1">
    <location>
        <begin position="52"/>
        <end position="69"/>
    </location>
</feature>
<gene>
    <name evidence="2" type="ORF">PCOR1329_LOCUS6837</name>
</gene>
<evidence type="ECO:0000256" key="1">
    <source>
        <dbReference type="SAM" id="MobiDB-lite"/>
    </source>
</evidence>